<comment type="caution">
    <text evidence="2">The sequence shown here is derived from an EMBL/GenBank/DDBJ whole genome shotgun (WGS) entry which is preliminary data.</text>
</comment>
<dbReference type="RefSeq" id="WP_377304477.1">
    <property type="nucleotide sequence ID" value="NZ_CP180191.1"/>
</dbReference>
<protein>
    <recommendedName>
        <fullName evidence="4">DUF3566 domain-containing protein</fullName>
    </recommendedName>
</protein>
<keyword evidence="3" id="KW-1185">Reference proteome</keyword>
<evidence type="ECO:0000313" key="3">
    <source>
        <dbReference type="Proteomes" id="UP001595556"/>
    </source>
</evidence>
<dbReference type="EMBL" id="JBHRTI010000007">
    <property type="protein sequence ID" value="MFC3148473.1"/>
    <property type="molecule type" value="Genomic_DNA"/>
</dbReference>
<gene>
    <name evidence="2" type="ORF">ACFOEN_12650</name>
</gene>
<evidence type="ECO:0000313" key="2">
    <source>
        <dbReference type="EMBL" id="MFC3148473.1"/>
    </source>
</evidence>
<evidence type="ECO:0000256" key="1">
    <source>
        <dbReference type="SAM" id="Phobius"/>
    </source>
</evidence>
<keyword evidence="1" id="KW-0472">Membrane</keyword>
<proteinExistence type="predicted"/>
<evidence type="ECO:0008006" key="4">
    <source>
        <dbReference type="Google" id="ProtNLM"/>
    </source>
</evidence>
<sequence length="95" mass="10397">MKKQIRRLSPHQNGKVAGVLMAVASLVFVIPMSVMFSLFAPSPMPGQMHFGPSIGMILLFPVMYLVFGYVMVAVACALYNALFGFLGGFEYESND</sequence>
<keyword evidence="1" id="KW-1133">Transmembrane helix</keyword>
<reference evidence="3" key="1">
    <citation type="journal article" date="2019" name="Int. J. Syst. Evol. Microbiol.">
        <title>The Global Catalogue of Microorganisms (GCM) 10K type strain sequencing project: providing services to taxonomists for standard genome sequencing and annotation.</title>
        <authorList>
            <consortium name="The Broad Institute Genomics Platform"/>
            <consortium name="The Broad Institute Genome Sequencing Center for Infectious Disease"/>
            <person name="Wu L."/>
            <person name="Ma J."/>
        </authorList>
    </citation>
    <scope>NUCLEOTIDE SEQUENCE [LARGE SCALE GENOMIC DNA]</scope>
    <source>
        <strain evidence="3">KCTC 52168</strain>
    </source>
</reference>
<name>A0ABV7H3H4_9BURK</name>
<organism evidence="2 3">
    <name type="scientific">Piscinibacterium candidicorallinum</name>
    <dbReference type="NCBI Taxonomy" id="1793872"/>
    <lineage>
        <taxon>Bacteria</taxon>
        <taxon>Pseudomonadati</taxon>
        <taxon>Pseudomonadota</taxon>
        <taxon>Betaproteobacteria</taxon>
        <taxon>Burkholderiales</taxon>
        <taxon>Piscinibacterium</taxon>
    </lineage>
</organism>
<feature type="transmembrane region" description="Helical" evidence="1">
    <location>
        <begin position="54"/>
        <end position="79"/>
    </location>
</feature>
<dbReference type="Proteomes" id="UP001595556">
    <property type="component" value="Unassembled WGS sequence"/>
</dbReference>
<accession>A0ABV7H3H4</accession>
<feature type="transmembrane region" description="Helical" evidence="1">
    <location>
        <begin position="20"/>
        <end position="42"/>
    </location>
</feature>
<keyword evidence="1" id="KW-0812">Transmembrane</keyword>